<keyword evidence="2" id="KW-1185">Reference proteome</keyword>
<dbReference type="AlphaFoldDB" id="T1I7Z8"/>
<evidence type="ECO:0000313" key="1">
    <source>
        <dbReference type="EnsemblMetazoa" id="RPRC012420-PA"/>
    </source>
</evidence>
<dbReference type="InParanoid" id="T1I7Z8"/>
<dbReference type="EMBL" id="ACPB03027983">
    <property type="status" value="NOT_ANNOTATED_CDS"/>
    <property type="molecule type" value="Genomic_DNA"/>
</dbReference>
<dbReference type="PANTHER" id="PTHR37445:SF3">
    <property type="entry name" value="ZINC FINGER PHD-TYPE DOMAIN-CONTAINING PROTEIN"/>
    <property type="match status" value="1"/>
</dbReference>
<proteinExistence type="predicted"/>
<evidence type="ECO:0000313" key="2">
    <source>
        <dbReference type="Proteomes" id="UP000015103"/>
    </source>
</evidence>
<dbReference type="HOGENOM" id="CLU_1736088_0_0_1"/>
<accession>T1I7Z8</accession>
<organism evidence="1 2">
    <name type="scientific">Rhodnius prolixus</name>
    <name type="common">Triatomid bug</name>
    <dbReference type="NCBI Taxonomy" id="13249"/>
    <lineage>
        <taxon>Eukaryota</taxon>
        <taxon>Metazoa</taxon>
        <taxon>Ecdysozoa</taxon>
        <taxon>Arthropoda</taxon>
        <taxon>Hexapoda</taxon>
        <taxon>Insecta</taxon>
        <taxon>Pterygota</taxon>
        <taxon>Neoptera</taxon>
        <taxon>Paraneoptera</taxon>
        <taxon>Hemiptera</taxon>
        <taxon>Heteroptera</taxon>
        <taxon>Panheteroptera</taxon>
        <taxon>Cimicomorpha</taxon>
        <taxon>Reduviidae</taxon>
        <taxon>Triatominae</taxon>
        <taxon>Rhodnius</taxon>
    </lineage>
</organism>
<dbReference type="PANTHER" id="PTHR37445">
    <property type="entry name" value="PROTEIN CBG24663"/>
    <property type="match status" value="1"/>
</dbReference>
<dbReference type="Gene3D" id="3.30.70.1820">
    <property type="entry name" value="L1 transposable element, RRM domain"/>
    <property type="match status" value="1"/>
</dbReference>
<name>T1I7Z8_RHOPR</name>
<dbReference type="EnsemblMetazoa" id="RPRC012420-RA">
    <property type="protein sequence ID" value="RPRC012420-PA"/>
    <property type="gene ID" value="RPRC012420"/>
</dbReference>
<reference evidence="1" key="1">
    <citation type="submission" date="2015-05" db="UniProtKB">
        <authorList>
            <consortium name="EnsemblMetazoa"/>
        </authorList>
    </citation>
    <scope>IDENTIFICATION</scope>
</reference>
<dbReference type="VEuPathDB" id="VectorBase:RPRC012420"/>
<dbReference type="Proteomes" id="UP000015103">
    <property type="component" value="Unassembled WGS sequence"/>
</dbReference>
<protein>
    <submittedName>
        <fullName evidence="1">Uncharacterized protein</fullName>
    </submittedName>
</protein>
<dbReference type="eggNOG" id="ENOG502TBG6">
    <property type="taxonomic scope" value="Eukaryota"/>
</dbReference>
<sequence>MDQQIKELLTQFKDELKQDMNTQRNLTVSEIKESINIINDKIEKLSIKVNQVERESRKRNLIIFGISEEFQDYWDLESFVISFLNEKLHLTLDVSHFDFVRRVGKFQENKARPILFGLTQLRIKFIIIKNSPKLKGTNVKISEDYSKEVLQ</sequence>
<dbReference type="STRING" id="13249.T1I7Z8"/>